<feature type="compositionally biased region" description="Basic and acidic residues" evidence="1">
    <location>
        <begin position="1"/>
        <end position="13"/>
    </location>
</feature>
<dbReference type="HOGENOM" id="CLU_3242100_0_0_1"/>
<proteinExistence type="predicted"/>
<dbReference type="EMBL" id="AMYD01002989">
    <property type="protein sequence ID" value="EQB47376.1"/>
    <property type="molecule type" value="Genomic_DNA"/>
</dbReference>
<reference evidence="3" key="1">
    <citation type="journal article" date="2013" name="Mol. Plant Microbe Interact.">
        <title>Global aspects of pacC regulation of pathogenicity genes in Colletotrichum gloeosporioides as revealed by transcriptome analysis.</title>
        <authorList>
            <person name="Alkan N."/>
            <person name="Meng X."/>
            <person name="Friedlander G."/>
            <person name="Reuveni E."/>
            <person name="Sukno S."/>
            <person name="Sherman A."/>
            <person name="Thon M."/>
            <person name="Fluhr R."/>
            <person name="Prusky D."/>
        </authorList>
    </citation>
    <scope>NUCLEOTIDE SEQUENCE [LARGE SCALE GENOMIC DNA]</scope>
    <source>
        <strain evidence="3">Cg-14</strain>
    </source>
</reference>
<comment type="caution">
    <text evidence="2">The sequence shown here is derived from an EMBL/GenBank/DDBJ whole genome shotgun (WGS) entry which is preliminary data.</text>
</comment>
<dbReference type="AlphaFoldDB" id="T0L725"/>
<organism evidence="2 3">
    <name type="scientific">Colletotrichum gloeosporioides (strain Cg-14)</name>
    <name type="common">Anthracnose fungus</name>
    <name type="synonym">Glomerella cingulata</name>
    <dbReference type="NCBI Taxonomy" id="1237896"/>
    <lineage>
        <taxon>Eukaryota</taxon>
        <taxon>Fungi</taxon>
        <taxon>Dikarya</taxon>
        <taxon>Ascomycota</taxon>
        <taxon>Pezizomycotina</taxon>
        <taxon>Sordariomycetes</taxon>
        <taxon>Hypocreomycetidae</taxon>
        <taxon>Glomerellales</taxon>
        <taxon>Glomerellaceae</taxon>
        <taxon>Colletotrichum</taxon>
        <taxon>Colletotrichum gloeosporioides species complex</taxon>
    </lineage>
</organism>
<gene>
    <name evidence="2" type="ORF">CGLO_13484</name>
</gene>
<dbReference type="Proteomes" id="UP000015530">
    <property type="component" value="Unassembled WGS sequence"/>
</dbReference>
<accession>T0L725</accession>
<evidence type="ECO:0000313" key="2">
    <source>
        <dbReference type="EMBL" id="EQB47376.1"/>
    </source>
</evidence>
<feature type="compositionally biased region" description="Pro residues" evidence="1">
    <location>
        <begin position="21"/>
        <end position="31"/>
    </location>
</feature>
<evidence type="ECO:0000256" key="1">
    <source>
        <dbReference type="SAM" id="MobiDB-lite"/>
    </source>
</evidence>
<protein>
    <submittedName>
        <fullName evidence="2">Uncharacterized protein</fullName>
    </submittedName>
</protein>
<name>T0L725_COLGC</name>
<evidence type="ECO:0000313" key="3">
    <source>
        <dbReference type="Proteomes" id="UP000015530"/>
    </source>
</evidence>
<feature type="compositionally biased region" description="Basic residues" evidence="1">
    <location>
        <begin position="34"/>
        <end position="43"/>
    </location>
</feature>
<feature type="region of interest" description="Disordered" evidence="1">
    <location>
        <begin position="1"/>
        <end position="43"/>
    </location>
</feature>
<sequence>MSKRPSWDREGQRGRSSGPGAPTPIPPPPQGPAKFHKTSIPRR</sequence>